<protein>
    <submittedName>
        <fullName evidence="2">Uncharacterized protein</fullName>
    </submittedName>
</protein>
<evidence type="ECO:0000256" key="1">
    <source>
        <dbReference type="SAM" id="MobiDB-lite"/>
    </source>
</evidence>
<evidence type="ECO:0000313" key="2">
    <source>
        <dbReference type="EMBL" id="CDO77929.1"/>
    </source>
</evidence>
<name>A0A060T093_PYCCI</name>
<dbReference type="AlphaFoldDB" id="A0A060T093"/>
<comment type="caution">
    <text evidence="2">The sequence shown here is derived from an EMBL/GenBank/DDBJ whole genome shotgun (WGS) entry which is preliminary data.</text>
</comment>
<feature type="region of interest" description="Disordered" evidence="1">
    <location>
        <begin position="312"/>
        <end position="334"/>
    </location>
</feature>
<accession>A0A060T093</accession>
<dbReference type="OrthoDB" id="1638493at2759"/>
<dbReference type="Proteomes" id="UP000029665">
    <property type="component" value="Unassembled WGS sequence"/>
</dbReference>
<organism evidence="2 3">
    <name type="scientific">Pycnoporus cinnabarinus</name>
    <name type="common">Cinnabar-red polypore</name>
    <name type="synonym">Trametes cinnabarina</name>
    <dbReference type="NCBI Taxonomy" id="5643"/>
    <lineage>
        <taxon>Eukaryota</taxon>
        <taxon>Fungi</taxon>
        <taxon>Dikarya</taxon>
        <taxon>Basidiomycota</taxon>
        <taxon>Agaricomycotina</taxon>
        <taxon>Agaricomycetes</taxon>
        <taxon>Polyporales</taxon>
        <taxon>Polyporaceae</taxon>
        <taxon>Trametes</taxon>
    </lineage>
</organism>
<keyword evidence="3" id="KW-1185">Reference proteome</keyword>
<dbReference type="EMBL" id="CCBP010000555">
    <property type="protein sequence ID" value="CDO77929.1"/>
    <property type="molecule type" value="Genomic_DNA"/>
</dbReference>
<dbReference type="OMA" id="HEVCISL"/>
<gene>
    <name evidence="2" type="ORF">BN946_scf184679.g8</name>
</gene>
<feature type="compositionally biased region" description="Low complexity" evidence="1">
    <location>
        <begin position="554"/>
        <end position="576"/>
    </location>
</feature>
<proteinExistence type="predicted"/>
<feature type="region of interest" description="Disordered" evidence="1">
    <location>
        <begin position="525"/>
        <end position="576"/>
    </location>
</feature>
<dbReference type="HOGENOM" id="CLU_477327_0_0_1"/>
<sequence length="576" mass="64109">MFNDALHPSSFYQSLRQTVSDLTMTPCKLELDVLPLDSVDMYGEPDKNSAYSLSGHVEVKLTPPTSLLSDPPASEERLSLESLVLTFEGQSELLAPGTGYAACRLIEFSQELIQNGPIEIGHYWDENLRDPQRWLVTFNLAIPGWLPPTCNTTYGDKTREEPEVSYRLHAKATYRDMRPGSSKSLRSMCYGYSNTPSTQATSSLARIVRINRYALPPPQHTLASSEFPGYPFHSVEFAGSVTGPSNSRIPADVLSKLRVLAYVPEHVPVESNSFPLYLRLRPEDLTAEERKRLRVPKFAISATQTELSRSSMSKKYSQKWPVPPTSEQPPKRAIQARRNDVREYECGLLLSAPPSVSAKHTYSILPPDFPEYFSLHDVTSDASGFAAAAFDEPNAWVQMRLDVPIRDVLVDKEELEQYEDMPLPKLRPSERGPLLSVVHALDVVFVCSYGSAVEDGEAGRDVATDELRLTLPLSLVRMPRRNPRHATTELPRVDARHPVLPPPDSPYAVALPAYNQLYYSNGTLREDATPLPRYTRNPEDAEDPPAPPVVCKQTPSTKLPLSPSPDTTLPGLSSTL</sequence>
<dbReference type="STRING" id="5643.A0A060T093"/>
<reference evidence="2" key="1">
    <citation type="submission" date="2014-01" db="EMBL/GenBank/DDBJ databases">
        <title>The genome of the white-rot fungus Pycnoporus cinnabarinus: a basidiomycete model with a versatile arsenal for lignocellulosic biomass breakdown.</title>
        <authorList>
            <person name="Levasseur A."/>
            <person name="Lomascolo A."/>
            <person name="Ruiz-Duenas F.J."/>
            <person name="Uzan E."/>
            <person name="Piumi F."/>
            <person name="Kues U."/>
            <person name="Ram A.F.J."/>
            <person name="Murat C."/>
            <person name="Haon M."/>
            <person name="Benoit I."/>
            <person name="Arfi Y."/>
            <person name="Chevret D."/>
            <person name="Drula E."/>
            <person name="Kwon M.J."/>
            <person name="Gouret P."/>
            <person name="Lesage-Meessen L."/>
            <person name="Lombard V."/>
            <person name="Mariette J."/>
            <person name="Noirot C."/>
            <person name="Park J."/>
            <person name="Patyshakuliyeva A."/>
            <person name="Wieneger R.A.B."/>
            <person name="Wosten H.A.B."/>
            <person name="Martin F."/>
            <person name="Coutinho P.M."/>
            <person name="de Vries R."/>
            <person name="Martinez A.T."/>
            <person name="Klopp C."/>
            <person name="Pontarotti P."/>
            <person name="Henrissat B."/>
            <person name="Record E."/>
        </authorList>
    </citation>
    <scope>NUCLEOTIDE SEQUENCE [LARGE SCALE GENOMIC DNA]</scope>
    <source>
        <strain evidence="2">BRFM137</strain>
    </source>
</reference>
<evidence type="ECO:0000313" key="3">
    <source>
        <dbReference type="Proteomes" id="UP000029665"/>
    </source>
</evidence>